<feature type="compositionally biased region" description="Basic and acidic residues" evidence="2">
    <location>
        <begin position="167"/>
        <end position="176"/>
    </location>
</feature>
<dbReference type="EMBL" id="QXFX01000337">
    <property type="protein sequence ID" value="KAE9119699.1"/>
    <property type="molecule type" value="Genomic_DNA"/>
</dbReference>
<protein>
    <recommendedName>
        <fullName evidence="3">CCHC-type domain-containing protein</fullName>
    </recommendedName>
</protein>
<evidence type="ECO:0000313" key="4">
    <source>
        <dbReference type="EMBL" id="KAE9119699.1"/>
    </source>
</evidence>
<keyword evidence="1" id="KW-0479">Metal-binding</keyword>
<proteinExistence type="predicted"/>
<evidence type="ECO:0000256" key="2">
    <source>
        <dbReference type="SAM" id="MobiDB-lite"/>
    </source>
</evidence>
<sequence length="188" mass="20879">MHVIDAATAKDAWAKLENFHRTQDMANRLWLKEKFASFKYTASSIKDHVMELETLVLKMRNANCGPNEEDVCATMLRSLPASYESLVQAFRMSTTTFSLADLVSKLIAEEVRQKDSTHIEEVTALLAGKGNGKQQNSKKNQRGGRKKGPTGACFTCGKKGHYARDCKMDSHSRGADQDQSNVAFNACN</sequence>
<dbReference type="PROSITE" id="PS50158">
    <property type="entry name" value="ZF_CCHC"/>
    <property type="match status" value="1"/>
</dbReference>
<feature type="region of interest" description="Disordered" evidence="2">
    <location>
        <begin position="126"/>
        <end position="149"/>
    </location>
</feature>
<dbReference type="AlphaFoldDB" id="A0A6G0LHC4"/>
<feature type="region of interest" description="Disordered" evidence="2">
    <location>
        <begin position="167"/>
        <end position="188"/>
    </location>
</feature>
<dbReference type="PANTHER" id="PTHR47481">
    <property type="match status" value="1"/>
</dbReference>
<dbReference type="Pfam" id="PF00098">
    <property type="entry name" value="zf-CCHC"/>
    <property type="match status" value="1"/>
</dbReference>
<accession>A0A6G0LHC4</accession>
<feature type="compositionally biased region" description="Polar residues" evidence="2">
    <location>
        <begin position="177"/>
        <end position="188"/>
    </location>
</feature>
<dbReference type="Proteomes" id="UP000488956">
    <property type="component" value="Unassembled WGS sequence"/>
</dbReference>
<reference evidence="4 5" key="1">
    <citation type="submission" date="2018-09" db="EMBL/GenBank/DDBJ databases">
        <title>Genomic investigation of the strawberry pathogen Phytophthora fragariae indicates pathogenicity is determined by transcriptional variation in three key races.</title>
        <authorList>
            <person name="Adams T.M."/>
            <person name="Armitage A.D."/>
            <person name="Sobczyk M.K."/>
            <person name="Bates H.J."/>
            <person name="Dunwell J.M."/>
            <person name="Nellist C.F."/>
            <person name="Harrison R.J."/>
        </authorList>
    </citation>
    <scope>NUCLEOTIDE SEQUENCE [LARGE SCALE GENOMIC DNA]</scope>
    <source>
        <strain evidence="4 5">ONT-3</strain>
    </source>
</reference>
<feature type="compositionally biased region" description="Basic residues" evidence="2">
    <location>
        <begin position="139"/>
        <end position="148"/>
    </location>
</feature>
<dbReference type="PANTHER" id="PTHR47481:SF7">
    <property type="entry name" value="CCHC-TYPE DOMAIN-CONTAINING PROTEIN"/>
    <property type="match status" value="1"/>
</dbReference>
<dbReference type="GO" id="GO:0008270">
    <property type="term" value="F:zinc ion binding"/>
    <property type="evidence" value="ECO:0007669"/>
    <property type="project" value="UniProtKB-KW"/>
</dbReference>
<keyword evidence="1" id="KW-0862">Zinc</keyword>
<organism evidence="4 5">
    <name type="scientific">Phytophthora fragariae</name>
    <dbReference type="NCBI Taxonomy" id="53985"/>
    <lineage>
        <taxon>Eukaryota</taxon>
        <taxon>Sar</taxon>
        <taxon>Stramenopiles</taxon>
        <taxon>Oomycota</taxon>
        <taxon>Peronosporomycetes</taxon>
        <taxon>Peronosporales</taxon>
        <taxon>Peronosporaceae</taxon>
        <taxon>Phytophthora</taxon>
    </lineage>
</organism>
<dbReference type="InterPro" id="IPR036875">
    <property type="entry name" value="Znf_CCHC_sf"/>
</dbReference>
<dbReference type="SUPFAM" id="SSF57756">
    <property type="entry name" value="Retrovirus zinc finger-like domains"/>
    <property type="match status" value="1"/>
</dbReference>
<comment type="caution">
    <text evidence="4">The sequence shown here is derived from an EMBL/GenBank/DDBJ whole genome shotgun (WGS) entry which is preliminary data.</text>
</comment>
<evidence type="ECO:0000259" key="3">
    <source>
        <dbReference type="PROSITE" id="PS50158"/>
    </source>
</evidence>
<evidence type="ECO:0000256" key="1">
    <source>
        <dbReference type="PROSITE-ProRule" id="PRU00047"/>
    </source>
</evidence>
<evidence type="ECO:0000313" key="5">
    <source>
        <dbReference type="Proteomes" id="UP000488956"/>
    </source>
</evidence>
<dbReference type="Gene3D" id="4.10.60.10">
    <property type="entry name" value="Zinc finger, CCHC-type"/>
    <property type="match status" value="1"/>
</dbReference>
<dbReference type="SMART" id="SM00343">
    <property type="entry name" value="ZnF_C2HC"/>
    <property type="match status" value="1"/>
</dbReference>
<keyword evidence="1" id="KW-0863">Zinc-finger</keyword>
<name>A0A6G0LHC4_9STRA</name>
<gene>
    <name evidence="4" type="ORF">PF010_g7762</name>
</gene>
<dbReference type="GO" id="GO:0003676">
    <property type="term" value="F:nucleic acid binding"/>
    <property type="evidence" value="ECO:0007669"/>
    <property type="project" value="InterPro"/>
</dbReference>
<feature type="domain" description="CCHC-type" evidence="3">
    <location>
        <begin position="153"/>
        <end position="167"/>
    </location>
</feature>
<dbReference type="InterPro" id="IPR001878">
    <property type="entry name" value="Znf_CCHC"/>
</dbReference>
<dbReference type="Pfam" id="PF14223">
    <property type="entry name" value="Retrotran_gag_2"/>
    <property type="match status" value="1"/>
</dbReference>